<evidence type="ECO:0000313" key="1">
    <source>
        <dbReference type="EMBL" id="QJA75498.1"/>
    </source>
</evidence>
<sequence>METKEEILNTLHSFMDERVAKVGEIDHTFVITLALPIFIELLADIRDIFQELFIANKTTIEEYTRDRHI</sequence>
<reference evidence="1" key="1">
    <citation type="submission" date="2020-03" db="EMBL/GenBank/DDBJ databases">
        <title>The deep terrestrial virosphere.</title>
        <authorList>
            <person name="Holmfeldt K."/>
            <person name="Nilsson E."/>
            <person name="Simone D."/>
            <person name="Lopez-Fernandez M."/>
            <person name="Wu X."/>
            <person name="de Brujin I."/>
            <person name="Lundin D."/>
            <person name="Andersson A."/>
            <person name="Bertilsson S."/>
            <person name="Dopson M."/>
        </authorList>
    </citation>
    <scope>NUCLEOTIDE SEQUENCE</scope>
    <source>
        <strain evidence="1">MM415A01767</strain>
        <strain evidence="2">MM415B02452</strain>
    </source>
</reference>
<dbReference type="EMBL" id="MT142889">
    <property type="protein sequence ID" value="QJA90080.1"/>
    <property type="molecule type" value="Genomic_DNA"/>
</dbReference>
<dbReference type="EMBL" id="MT142167">
    <property type="protein sequence ID" value="QJA75498.1"/>
    <property type="molecule type" value="Genomic_DNA"/>
</dbReference>
<evidence type="ECO:0000313" key="2">
    <source>
        <dbReference type="EMBL" id="QJA90080.1"/>
    </source>
</evidence>
<proteinExistence type="predicted"/>
<organism evidence="1">
    <name type="scientific">viral metagenome</name>
    <dbReference type="NCBI Taxonomy" id="1070528"/>
    <lineage>
        <taxon>unclassified sequences</taxon>
        <taxon>metagenomes</taxon>
        <taxon>organismal metagenomes</taxon>
    </lineage>
</organism>
<name>A0A6M3K1A4_9ZZZZ</name>
<accession>A0A6M3K1A4</accession>
<gene>
    <name evidence="1" type="ORF">MM415A01767_0019</name>
    <name evidence="2" type="ORF">MM415B02452_0016</name>
</gene>
<protein>
    <submittedName>
        <fullName evidence="1">Uncharacterized protein</fullName>
    </submittedName>
</protein>
<dbReference type="AlphaFoldDB" id="A0A6M3K1A4"/>